<dbReference type="Pfam" id="PF09951">
    <property type="entry name" value="Imm33"/>
    <property type="match status" value="1"/>
</dbReference>
<dbReference type="AlphaFoldDB" id="A0AAJ1R7F5"/>
<evidence type="ECO:0000313" key="3">
    <source>
        <dbReference type="Proteomes" id="UP001225933"/>
    </source>
</evidence>
<evidence type="ECO:0000259" key="1">
    <source>
        <dbReference type="Pfam" id="PF09951"/>
    </source>
</evidence>
<dbReference type="EMBL" id="JAUHGV010000040">
    <property type="protein sequence ID" value="MDN4014902.1"/>
    <property type="molecule type" value="Genomic_DNA"/>
</dbReference>
<reference evidence="2" key="1">
    <citation type="submission" date="2023-06" db="EMBL/GenBank/DDBJ databases">
        <title>Two Chryseobacterium gambrini strains from China.</title>
        <authorList>
            <person name="Zeng J."/>
            <person name="Wu Y."/>
        </authorList>
    </citation>
    <scope>NUCLEOTIDE SEQUENCE</scope>
    <source>
        <strain evidence="2">SQ219</strain>
    </source>
</reference>
<sequence length="101" mass="11840">MKRLTPMINKFSEDLNTAVITTKFILEDKSPILYVFHYEEDGMWQFSGNENEINDNDYKVISLQEIINIDSSILEIANLALNHMAFRESKKDSWKIKPIED</sequence>
<protein>
    <submittedName>
        <fullName evidence="2">DUF2185 domain-containing protein</fullName>
    </submittedName>
</protein>
<dbReference type="RefSeq" id="WP_214590111.1">
    <property type="nucleotide sequence ID" value="NZ_JAUHGV010000040.1"/>
</dbReference>
<comment type="caution">
    <text evidence="2">The sequence shown here is derived from an EMBL/GenBank/DDBJ whole genome shotgun (WGS) entry which is preliminary data.</text>
</comment>
<proteinExistence type="predicted"/>
<organism evidence="2 3">
    <name type="scientific">Chryseobacterium gambrini</name>
    <dbReference type="NCBI Taxonomy" id="373672"/>
    <lineage>
        <taxon>Bacteria</taxon>
        <taxon>Pseudomonadati</taxon>
        <taxon>Bacteroidota</taxon>
        <taxon>Flavobacteriia</taxon>
        <taxon>Flavobacteriales</taxon>
        <taxon>Weeksellaceae</taxon>
        <taxon>Chryseobacterium group</taxon>
        <taxon>Chryseobacterium</taxon>
    </lineage>
</organism>
<dbReference type="Proteomes" id="UP001225933">
    <property type="component" value="Unassembled WGS sequence"/>
</dbReference>
<feature type="domain" description="Immunity protein Imm33" evidence="1">
    <location>
        <begin position="19"/>
        <end position="94"/>
    </location>
</feature>
<name>A0AAJ1R7F5_9FLAO</name>
<dbReference type="InterPro" id="IPR018689">
    <property type="entry name" value="Imm33_dom"/>
</dbReference>
<accession>A0AAJ1R7F5</accession>
<evidence type="ECO:0000313" key="2">
    <source>
        <dbReference type="EMBL" id="MDN4014902.1"/>
    </source>
</evidence>
<gene>
    <name evidence="2" type="ORF">QX233_20745</name>
</gene>